<feature type="region of interest" description="Disordered" evidence="1">
    <location>
        <begin position="516"/>
        <end position="698"/>
    </location>
</feature>
<dbReference type="AlphaFoldDB" id="A0A9P7RUZ8"/>
<comment type="caution">
    <text evidence="4">The sequence shown here is derived from an EMBL/GenBank/DDBJ whole genome shotgun (WGS) entry which is preliminary data.</text>
</comment>
<sequence length="734" mass="75755">MVNALSLRLLALLPFVTLSVLAENDWKTPCLNGVCQYSFNGDGSGAIKVWGSPDALTDITPAAGWEILDCSPDALAQDIRLVCQGDEDSAESGCAHLYQTIGAEGKVVRLPESCGKSAFARISKAWVPEDQSIPASLAKRLVRRDGAPPVVKALRIDTDFGAADKWKKVGPVNIAVQAANYPGADITGAMDTVGPQRRAQLSRRDTDVFIERALQAIRPMAVMGRAGEVRHIVTGRAEKDVNVNKTFELPPISLTKTKSLFDKSFKCPPTEAGLSVTVDSKGTATVSLGVVAIGTVVPPKFDNFELTAGLDAELDGSMTVKTNVVGKLDTGRIPIFEVGIPGASIPGILTIGPSFQIQAQATAQLEVALETTVGLNFKVQKATLSFPDKKKKSGGNFKVGDTPLTLSAGTSLQLNGVVEGHIVPTLNVGLNAFGNAARAGVFLEVDTHASLNLKSDVSAKVQSKETVKTSAGACAEVNTGISVDAGATASFFQIFSKSTKLNLFTKDFNLFSKCVGTKDTPPPVPAKDTPAKPPPVPPKDTPAKPPPVPAKDTKATPPKAASVPAKAKPVTPPKTAPAPAKAGTPKTAPAPAKAGTPKTAPAAPAKAPAKAGTSKAAPAAPAKAKPVTPAKAPAKAGTSKAAPAAPAKAKPATPAKAAPAKAKAPARRSRIMGREETTAREEEADREEETPVPSAAPVEKRAGAVVEALKCLANNIAPTLFTSGTIAASEIQAV</sequence>
<dbReference type="RefSeq" id="XP_043006749.1">
    <property type="nucleotide sequence ID" value="XM_043156934.1"/>
</dbReference>
<evidence type="ECO:0000256" key="2">
    <source>
        <dbReference type="SAM" id="SignalP"/>
    </source>
</evidence>
<feature type="compositionally biased region" description="Low complexity" evidence="1">
    <location>
        <begin position="577"/>
        <end position="663"/>
    </location>
</feature>
<dbReference type="Pfam" id="PF23865">
    <property type="entry name" value="DUF7223"/>
    <property type="match status" value="1"/>
</dbReference>
<organism evidence="4 5">
    <name type="scientific">Marasmius oreades</name>
    <name type="common">fairy-ring Marasmius</name>
    <dbReference type="NCBI Taxonomy" id="181124"/>
    <lineage>
        <taxon>Eukaryota</taxon>
        <taxon>Fungi</taxon>
        <taxon>Dikarya</taxon>
        <taxon>Basidiomycota</taxon>
        <taxon>Agaricomycotina</taxon>
        <taxon>Agaricomycetes</taxon>
        <taxon>Agaricomycetidae</taxon>
        <taxon>Agaricales</taxon>
        <taxon>Marasmiineae</taxon>
        <taxon>Marasmiaceae</taxon>
        <taxon>Marasmius</taxon>
    </lineage>
</organism>
<dbReference type="GeneID" id="66080951"/>
<dbReference type="OrthoDB" id="73875at2759"/>
<feature type="domain" description="DUF7223" evidence="3">
    <location>
        <begin position="308"/>
        <end position="515"/>
    </location>
</feature>
<dbReference type="KEGG" id="more:E1B28_011876"/>
<feature type="chain" id="PRO_5040211229" description="DUF7223 domain-containing protein" evidence="2">
    <location>
        <begin position="23"/>
        <end position="734"/>
    </location>
</feature>
<keyword evidence="5" id="KW-1185">Reference proteome</keyword>
<accession>A0A9P7RUZ8</accession>
<evidence type="ECO:0000313" key="5">
    <source>
        <dbReference type="Proteomes" id="UP001049176"/>
    </source>
</evidence>
<proteinExistence type="predicted"/>
<dbReference type="InterPro" id="IPR055647">
    <property type="entry name" value="DUF7223"/>
</dbReference>
<gene>
    <name evidence="4" type="ORF">E1B28_011876</name>
</gene>
<name>A0A9P7RUZ8_9AGAR</name>
<evidence type="ECO:0000313" key="4">
    <source>
        <dbReference type="EMBL" id="KAG7090279.1"/>
    </source>
</evidence>
<keyword evidence="2" id="KW-0732">Signal</keyword>
<feature type="signal peptide" evidence="2">
    <location>
        <begin position="1"/>
        <end position="22"/>
    </location>
</feature>
<evidence type="ECO:0000256" key="1">
    <source>
        <dbReference type="SAM" id="MobiDB-lite"/>
    </source>
</evidence>
<feature type="compositionally biased region" description="Basic and acidic residues" evidence="1">
    <location>
        <begin position="672"/>
        <end position="683"/>
    </location>
</feature>
<feature type="compositionally biased region" description="Low complexity" evidence="1">
    <location>
        <begin position="555"/>
        <end position="569"/>
    </location>
</feature>
<feature type="compositionally biased region" description="Pro residues" evidence="1">
    <location>
        <begin position="520"/>
        <end position="549"/>
    </location>
</feature>
<evidence type="ECO:0000259" key="3">
    <source>
        <dbReference type="Pfam" id="PF23865"/>
    </source>
</evidence>
<reference evidence="4" key="1">
    <citation type="journal article" date="2021" name="Genome Biol. Evol.">
        <title>The assembled and annotated genome of the fairy-ring fungus Marasmius oreades.</title>
        <authorList>
            <person name="Hiltunen M."/>
            <person name="Ament-Velasquez S.L."/>
            <person name="Johannesson H."/>
        </authorList>
    </citation>
    <scope>NUCLEOTIDE SEQUENCE</scope>
    <source>
        <strain evidence="4">03SP1</strain>
    </source>
</reference>
<dbReference type="Proteomes" id="UP001049176">
    <property type="component" value="Chromosome 7"/>
</dbReference>
<dbReference type="EMBL" id="CM032187">
    <property type="protein sequence ID" value="KAG7090279.1"/>
    <property type="molecule type" value="Genomic_DNA"/>
</dbReference>
<protein>
    <recommendedName>
        <fullName evidence="3">DUF7223 domain-containing protein</fullName>
    </recommendedName>
</protein>